<dbReference type="EMBL" id="DS995728">
    <property type="protein sequence ID" value="EGE03651.1"/>
    <property type="molecule type" value="Genomic_DNA"/>
</dbReference>
<keyword evidence="2" id="KW-1185">Reference proteome</keyword>
<protein>
    <submittedName>
        <fullName evidence="1">Uncharacterized protein</fullName>
    </submittedName>
</protein>
<dbReference type="AlphaFoldDB" id="F2PP33"/>
<organism evidence="1 2">
    <name type="scientific">Trichophyton equinum (strain ATCC MYA-4606 / CBS 127.97)</name>
    <name type="common">Horse ringworm fungus</name>
    <dbReference type="NCBI Taxonomy" id="559882"/>
    <lineage>
        <taxon>Eukaryota</taxon>
        <taxon>Fungi</taxon>
        <taxon>Dikarya</taxon>
        <taxon>Ascomycota</taxon>
        <taxon>Pezizomycotina</taxon>
        <taxon>Eurotiomycetes</taxon>
        <taxon>Eurotiomycetidae</taxon>
        <taxon>Onygenales</taxon>
        <taxon>Arthrodermataceae</taxon>
        <taxon>Trichophyton</taxon>
    </lineage>
</organism>
<accession>F2PP33</accession>
<dbReference type="Proteomes" id="UP000009169">
    <property type="component" value="Unassembled WGS sequence"/>
</dbReference>
<gene>
    <name evidence="1" type="ORF">TEQG_02682</name>
</gene>
<evidence type="ECO:0000313" key="1">
    <source>
        <dbReference type="EMBL" id="EGE03651.1"/>
    </source>
</evidence>
<proteinExistence type="predicted"/>
<dbReference type="HOGENOM" id="CLU_2005516_0_0_1"/>
<dbReference type="VEuPathDB" id="FungiDB:TEQG_02682"/>
<evidence type="ECO:0000313" key="2">
    <source>
        <dbReference type="Proteomes" id="UP000009169"/>
    </source>
</evidence>
<reference evidence="2" key="1">
    <citation type="journal article" date="2012" name="MBio">
        <title>Comparative genome analysis of Trichophyton rubrum and related dermatophytes reveals candidate genes involved in infection.</title>
        <authorList>
            <person name="Martinez D.A."/>
            <person name="Oliver B.G."/>
            <person name="Graeser Y."/>
            <person name="Goldberg J.M."/>
            <person name="Li W."/>
            <person name="Martinez-Rossi N.M."/>
            <person name="Monod M."/>
            <person name="Shelest E."/>
            <person name="Barton R.C."/>
            <person name="Birch E."/>
            <person name="Brakhage A.A."/>
            <person name="Chen Z."/>
            <person name="Gurr S.J."/>
            <person name="Heiman D."/>
            <person name="Heitman J."/>
            <person name="Kosti I."/>
            <person name="Rossi A."/>
            <person name="Saif S."/>
            <person name="Samalova M."/>
            <person name="Saunders C.W."/>
            <person name="Shea T."/>
            <person name="Summerbell R.C."/>
            <person name="Xu J."/>
            <person name="Young S."/>
            <person name="Zeng Q."/>
            <person name="Birren B.W."/>
            <person name="Cuomo C.A."/>
            <person name="White T.C."/>
        </authorList>
    </citation>
    <scope>NUCLEOTIDE SEQUENCE [LARGE SCALE GENOMIC DNA]</scope>
    <source>
        <strain evidence="2">ATCC MYA-4606 / CBS 127.97</strain>
    </source>
</reference>
<sequence>MPVTAVKRSQGLINQTLNHDLHPIGFCSGPWIDSNMLGQFNKVHSPARRRIEASEFDAFGTAVTGRGRLVGLMIAAGSRNRNNGAKTSTGILHIYLSLGEPSEMQLISHSSSGSKTQRSRGSTG</sequence>
<name>F2PP33_TRIEC</name>